<evidence type="ECO:0000313" key="2">
    <source>
        <dbReference type="EMBL" id="BET00310.1"/>
    </source>
</evidence>
<dbReference type="Gene3D" id="1.10.2080.10">
    <property type="entry name" value="Insect odorant-binding protein A10/Ejaculatory bulb-specific protein 3"/>
    <property type="match status" value="1"/>
</dbReference>
<keyword evidence="2" id="KW-0418">Kinase</keyword>
<name>A0ABN7B921_9HEMI</name>
<keyword evidence="1" id="KW-0732">Signal</keyword>
<evidence type="ECO:0000256" key="1">
    <source>
        <dbReference type="SAM" id="SignalP"/>
    </source>
</evidence>
<keyword evidence="2" id="KW-0808">Transferase</keyword>
<dbReference type="GO" id="GO:0016301">
    <property type="term" value="F:kinase activity"/>
    <property type="evidence" value="ECO:0007669"/>
    <property type="project" value="UniProtKB-KW"/>
</dbReference>
<organism evidence="2 3">
    <name type="scientific">Nesidiocoris tenuis</name>
    <dbReference type="NCBI Taxonomy" id="355587"/>
    <lineage>
        <taxon>Eukaryota</taxon>
        <taxon>Metazoa</taxon>
        <taxon>Ecdysozoa</taxon>
        <taxon>Arthropoda</taxon>
        <taxon>Hexapoda</taxon>
        <taxon>Insecta</taxon>
        <taxon>Pterygota</taxon>
        <taxon>Neoptera</taxon>
        <taxon>Paraneoptera</taxon>
        <taxon>Hemiptera</taxon>
        <taxon>Heteroptera</taxon>
        <taxon>Panheteroptera</taxon>
        <taxon>Cimicomorpha</taxon>
        <taxon>Miridae</taxon>
        <taxon>Dicyphina</taxon>
        <taxon>Nesidiocoris</taxon>
    </lineage>
</organism>
<feature type="chain" id="PRO_5047474480" evidence="1">
    <location>
        <begin position="17"/>
        <end position="111"/>
    </location>
</feature>
<dbReference type="SUPFAM" id="SSF100910">
    <property type="entry name" value="Chemosensory protein Csp2"/>
    <property type="match status" value="1"/>
</dbReference>
<dbReference type="EMBL" id="AP028919">
    <property type="protein sequence ID" value="BET00310.1"/>
    <property type="molecule type" value="Genomic_DNA"/>
</dbReference>
<dbReference type="Proteomes" id="UP001307889">
    <property type="component" value="Chromosome 11"/>
</dbReference>
<protein>
    <submittedName>
        <fullName evidence="2">Protein serine threonine kinase</fullName>
    </submittedName>
</protein>
<feature type="signal peptide" evidence="1">
    <location>
        <begin position="1"/>
        <end position="16"/>
    </location>
</feature>
<accession>A0ABN7B921</accession>
<evidence type="ECO:0000313" key="3">
    <source>
        <dbReference type="Proteomes" id="UP001307889"/>
    </source>
</evidence>
<gene>
    <name evidence="2" type="ORF">NTJ_13126</name>
</gene>
<dbReference type="Pfam" id="PF03392">
    <property type="entry name" value="OS-D"/>
    <property type="match status" value="1"/>
</dbReference>
<reference evidence="2 3" key="1">
    <citation type="submission" date="2023-09" db="EMBL/GenBank/DDBJ databases">
        <title>Nesidiocoris tenuis whole genome shotgun sequence.</title>
        <authorList>
            <person name="Shibata T."/>
            <person name="Shimoda M."/>
            <person name="Kobayashi T."/>
            <person name="Uehara T."/>
        </authorList>
    </citation>
    <scope>NUCLEOTIDE SEQUENCE [LARGE SCALE GENOMIC DNA]</scope>
    <source>
        <strain evidence="2 3">Japan</strain>
    </source>
</reference>
<dbReference type="InterPro" id="IPR036682">
    <property type="entry name" value="OS_D_A10/PebIII_sf"/>
</dbReference>
<dbReference type="InterPro" id="IPR005055">
    <property type="entry name" value="A10/PebIII"/>
</dbReference>
<keyword evidence="3" id="KW-1185">Reference proteome</keyword>
<proteinExistence type="predicted"/>
<sequence>MIFLLVLALCAFGSHCQDEDQSIYYKVFEDIDPDTILDNERILQSYLKCFYGEGHCNTHAQLAKGKNIRNFLSKNCAFHSLVLDFCKNLVRLFRVYAALRLSGTASTRRCV</sequence>